<dbReference type="InterPro" id="IPR051159">
    <property type="entry name" value="Hexapeptide_acetyltransf"/>
</dbReference>
<gene>
    <name evidence="2" type="ORF">B0H63DRAFT_85681</name>
</gene>
<dbReference type="Gene3D" id="2.160.10.10">
    <property type="entry name" value="Hexapeptide repeat proteins"/>
    <property type="match status" value="1"/>
</dbReference>
<protein>
    <submittedName>
        <fullName evidence="2">Trimeric LpxA-like protein</fullName>
    </submittedName>
</protein>
<organism evidence="2 3">
    <name type="scientific">Podospora didyma</name>
    <dbReference type="NCBI Taxonomy" id="330526"/>
    <lineage>
        <taxon>Eukaryota</taxon>
        <taxon>Fungi</taxon>
        <taxon>Dikarya</taxon>
        <taxon>Ascomycota</taxon>
        <taxon>Pezizomycotina</taxon>
        <taxon>Sordariomycetes</taxon>
        <taxon>Sordariomycetidae</taxon>
        <taxon>Sordariales</taxon>
        <taxon>Podosporaceae</taxon>
        <taxon>Podospora</taxon>
    </lineage>
</organism>
<name>A0AAE0N369_9PEZI</name>
<proteinExistence type="predicted"/>
<evidence type="ECO:0000256" key="1">
    <source>
        <dbReference type="SAM" id="MobiDB-lite"/>
    </source>
</evidence>
<reference evidence="2" key="1">
    <citation type="journal article" date="2023" name="Mol. Phylogenet. Evol.">
        <title>Genome-scale phylogeny and comparative genomics of the fungal order Sordariales.</title>
        <authorList>
            <person name="Hensen N."/>
            <person name="Bonometti L."/>
            <person name="Westerberg I."/>
            <person name="Brannstrom I.O."/>
            <person name="Guillou S."/>
            <person name="Cros-Aarteil S."/>
            <person name="Calhoun S."/>
            <person name="Haridas S."/>
            <person name="Kuo A."/>
            <person name="Mondo S."/>
            <person name="Pangilinan J."/>
            <person name="Riley R."/>
            <person name="LaButti K."/>
            <person name="Andreopoulos B."/>
            <person name="Lipzen A."/>
            <person name="Chen C."/>
            <person name="Yan M."/>
            <person name="Daum C."/>
            <person name="Ng V."/>
            <person name="Clum A."/>
            <person name="Steindorff A."/>
            <person name="Ohm R.A."/>
            <person name="Martin F."/>
            <person name="Silar P."/>
            <person name="Natvig D.O."/>
            <person name="Lalanne C."/>
            <person name="Gautier V."/>
            <person name="Ament-Velasquez S.L."/>
            <person name="Kruys A."/>
            <person name="Hutchinson M.I."/>
            <person name="Powell A.J."/>
            <person name="Barry K."/>
            <person name="Miller A.N."/>
            <person name="Grigoriev I.V."/>
            <person name="Debuchy R."/>
            <person name="Gladieux P."/>
            <person name="Hiltunen Thoren M."/>
            <person name="Johannesson H."/>
        </authorList>
    </citation>
    <scope>NUCLEOTIDE SEQUENCE</scope>
    <source>
        <strain evidence="2">CBS 232.78</strain>
    </source>
</reference>
<keyword evidence="3" id="KW-1185">Reference proteome</keyword>
<dbReference type="EMBL" id="JAULSW010000011">
    <property type="protein sequence ID" value="KAK3367739.1"/>
    <property type="molecule type" value="Genomic_DNA"/>
</dbReference>
<dbReference type="InterPro" id="IPR011004">
    <property type="entry name" value="Trimer_LpxA-like_sf"/>
</dbReference>
<dbReference type="GO" id="GO:0008374">
    <property type="term" value="F:O-acyltransferase activity"/>
    <property type="evidence" value="ECO:0007669"/>
    <property type="project" value="TreeGrafter"/>
</dbReference>
<evidence type="ECO:0000313" key="3">
    <source>
        <dbReference type="Proteomes" id="UP001285441"/>
    </source>
</evidence>
<evidence type="ECO:0000313" key="2">
    <source>
        <dbReference type="EMBL" id="KAK3367739.1"/>
    </source>
</evidence>
<dbReference type="SUPFAM" id="SSF51161">
    <property type="entry name" value="Trimeric LpxA-like enzymes"/>
    <property type="match status" value="1"/>
</dbReference>
<comment type="caution">
    <text evidence="2">The sequence shown here is derived from an EMBL/GenBank/DDBJ whole genome shotgun (WGS) entry which is preliminary data.</text>
</comment>
<feature type="region of interest" description="Disordered" evidence="1">
    <location>
        <begin position="1"/>
        <end position="28"/>
    </location>
</feature>
<dbReference type="PANTHER" id="PTHR23416">
    <property type="entry name" value="SIALIC ACID SYNTHASE-RELATED"/>
    <property type="match status" value="1"/>
</dbReference>
<reference evidence="2" key="2">
    <citation type="submission" date="2023-06" db="EMBL/GenBank/DDBJ databases">
        <authorList>
            <consortium name="Lawrence Berkeley National Laboratory"/>
            <person name="Haridas S."/>
            <person name="Hensen N."/>
            <person name="Bonometti L."/>
            <person name="Westerberg I."/>
            <person name="Brannstrom I.O."/>
            <person name="Guillou S."/>
            <person name="Cros-Aarteil S."/>
            <person name="Calhoun S."/>
            <person name="Kuo A."/>
            <person name="Mondo S."/>
            <person name="Pangilinan J."/>
            <person name="Riley R."/>
            <person name="LaButti K."/>
            <person name="Andreopoulos B."/>
            <person name="Lipzen A."/>
            <person name="Chen C."/>
            <person name="Yanf M."/>
            <person name="Daum C."/>
            <person name="Ng V."/>
            <person name="Clum A."/>
            <person name="Steindorff A."/>
            <person name="Ohm R."/>
            <person name="Martin F."/>
            <person name="Silar P."/>
            <person name="Natvig D."/>
            <person name="Lalanne C."/>
            <person name="Gautier V."/>
            <person name="Ament-velasquez S.L."/>
            <person name="Kruys A."/>
            <person name="Hutchinson M.I."/>
            <person name="Powell A.J."/>
            <person name="Barry K."/>
            <person name="Miller A.N."/>
            <person name="Grigoriev I.V."/>
            <person name="Debuchy R."/>
            <person name="Gladieux P."/>
            <person name="Thoren M.H."/>
            <person name="Johannesson H."/>
        </authorList>
    </citation>
    <scope>NUCLEOTIDE SEQUENCE</scope>
    <source>
        <strain evidence="2">CBS 232.78</strain>
    </source>
</reference>
<feature type="compositionally biased region" description="Basic and acidic residues" evidence="1">
    <location>
        <begin position="1"/>
        <end position="14"/>
    </location>
</feature>
<dbReference type="AlphaFoldDB" id="A0AAE0N369"/>
<sequence length="253" mass="28127">MDSSKDPSIYDHEGGALAASYEGSGNDDGPARVAFPAGTVEFRAVRNRCAQACRRFNETPEDAAPAQRSNLWLDIVRPVRDRNIDGPTITHDEALSNPDKKGKAQTPFVKPPFHADYGLRLIIGGSTFINRGCMIMDTPVADIRIGNHCNIGPHCTLVGVSHETHPKARLEKGTSMGRHITIGDNVWLGANVTILFRLQRWCDNRRRRCDWGRQCCYQEHSAHGLGTRGTSQGCEISRRFRTQRGERNSYIVG</sequence>
<accession>A0AAE0N369</accession>
<dbReference type="Proteomes" id="UP001285441">
    <property type="component" value="Unassembled WGS sequence"/>
</dbReference>
<dbReference type="PANTHER" id="PTHR23416:SF54">
    <property type="entry name" value="ACETYLTRANSFERASE, CYSE_LACA_LPXA_NODL FAMILY (AFU_ORTHOLOGUE AFUA_2G08430)-RELATED"/>
    <property type="match status" value="1"/>
</dbReference>